<evidence type="ECO:0000313" key="1">
    <source>
        <dbReference type="EMBL" id="GLP95154.1"/>
    </source>
</evidence>
<protein>
    <submittedName>
        <fullName evidence="1">Uncharacterized protein</fullName>
    </submittedName>
</protein>
<name>A0AA37VT34_9GAMM</name>
<dbReference type="AlphaFoldDB" id="A0AA37VT34"/>
<reference evidence="1" key="2">
    <citation type="submission" date="2023-01" db="EMBL/GenBank/DDBJ databases">
        <title>Draft genome sequence of Paraferrimonas sedimenticola strain NBRC 101628.</title>
        <authorList>
            <person name="Sun Q."/>
            <person name="Mori K."/>
        </authorList>
    </citation>
    <scope>NUCLEOTIDE SEQUENCE</scope>
    <source>
        <strain evidence="1">NBRC 101628</strain>
    </source>
</reference>
<dbReference type="EMBL" id="BSNC01000001">
    <property type="protein sequence ID" value="GLP95154.1"/>
    <property type="molecule type" value="Genomic_DNA"/>
</dbReference>
<gene>
    <name evidence="1" type="ORF">GCM10007895_04600</name>
</gene>
<evidence type="ECO:0000313" key="2">
    <source>
        <dbReference type="Proteomes" id="UP001161422"/>
    </source>
</evidence>
<reference evidence="1" key="1">
    <citation type="journal article" date="2014" name="Int. J. Syst. Evol. Microbiol.">
        <title>Complete genome sequence of Corynebacterium casei LMG S-19264T (=DSM 44701T), isolated from a smear-ripened cheese.</title>
        <authorList>
            <consortium name="US DOE Joint Genome Institute (JGI-PGF)"/>
            <person name="Walter F."/>
            <person name="Albersmeier A."/>
            <person name="Kalinowski J."/>
            <person name="Ruckert C."/>
        </authorList>
    </citation>
    <scope>NUCLEOTIDE SEQUENCE</scope>
    <source>
        <strain evidence="1">NBRC 101628</strain>
    </source>
</reference>
<accession>A0AA37VT34</accession>
<dbReference type="Proteomes" id="UP001161422">
    <property type="component" value="Unassembled WGS sequence"/>
</dbReference>
<organism evidence="1 2">
    <name type="scientific">Paraferrimonas sedimenticola</name>
    <dbReference type="NCBI Taxonomy" id="375674"/>
    <lineage>
        <taxon>Bacteria</taxon>
        <taxon>Pseudomonadati</taxon>
        <taxon>Pseudomonadota</taxon>
        <taxon>Gammaproteobacteria</taxon>
        <taxon>Alteromonadales</taxon>
        <taxon>Ferrimonadaceae</taxon>
        <taxon>Paraferrimonas</taxon>
    </lineage>
</organism>
<keyword evidence="2" id="KW-1185">Reference proteome</keyword>
<proteinExistence type="predicted"/>
<comment type="caution">
    <text evidence="1">The sequence shown here is derived from an EMBL/GenBank/DDBJ whole genome shotgun (WGS) entry which is preliminary data.</text>
</comment>
<sequence>MTLISETKVIWPLEGKQHNKHNRRAIEVEMKKTNLAARRRATRKLSHIKNINRSKWFLTTQSKKNASPGMV</sequence>